<dbReference type="AlphaFoldDB" id="A0A0G2HPV7"/>
<protein>
    <recommendedName>
        <fullName evidence="7">DNA-directed RNA polymerase subunit</fullName>
    </recommendedName>
</protein>
<evidence type="ECO:0000313" key="12">
    <source>
        <dbReference type="Proteomes" id="UP000034164"/>
    </source>
</evidence>
<dbReference type="OrthoDB" id="10056816at2759"/>
<feature type="domain" description="TFIIS-type" evidence="10">
    <location>
        <begin position="72"/>
        <end position="110"/>
    </location>
</feature>
<feature type="binding site" evidence="8">
    <location>
        <position position="23"/>
    </location>
    <ligand>
        <name>Zn(2+)</name>
        <dbReference type="ChEBI" id="CHEBI:29105"/>
        <label>1</label>
    </ligand>
</feature>
<evidence type="ECO:0000259" key="10">
    <source>
        <dbReference type="PROSITE" id="PS51133"/>
    </source>
</evidence>
<evidence type="ECO:0000256" key="5">
    <source>
        <dbReference type="ARBA" id="ARBA00022833"/>
    </source>
</evidence>
<evidence type="ECO:0000256" key="8">
    <source>
        <dbReference type="PIRSR" id="PIRSR005586-1"/>
    </source>
</evidence>
<dbReference type="GO" id="GO:0003676">
    <property type="term" value="F:nucleic acid binding"/>
    <property type="evidence" value="ECO:0007669"/>
    <property type="project" value="InterPro"/>
</dbReference>
<feature type="binding site" evidence="8">
    <location>
        <position position="26"/>
    </location>
    <ligand>
        <name>Zn(2+)</name>
        <dbReference type="ChEBI" id="CHEBI:29105"/>
        <label>1</label>
    </ligand>
</feature>
<evidence type="ECO:0000256" key="1">
    <source>
        <dbReference type="ARBA" id="ARBA00004604"/>
    </source>
</evidence>
<dbReference type="PANTHER" id="PTHR11239">
    <property type="entry name" value="DNA-DIRECTED RNA POLYMERASE"/>
    <property type="match status" value="1"/>
</dbReference>
<sequence>MAPQFCDDCGTILDESAEANIQCDLCGKHNTNRLSTREVVSVSNKFPSSLRTRLKSNTQVLTLKDRENKRRIQQDCLKCDAKEITWSELQLRSADEGTTIFYRCTQCGHR</sequence>
<evidence type="ECO:0000256" key="6">
    <source>
        <dbReference type="ARBA" id="ARBA00023242"/>
    </source>
</evidence>
<feature type="binding site" evidence="8">
    <location>
        <position position="107"/>
    </location>
    <ligand>
        <name>Zn(2+)</name>
        <dbReference type="ChEBI" id="CHEBI:29105"/>
        <label>2</label>
    </ligand>
</feature>
<feature type="zinc finger region" description="C4-type" evidence="9">
    <location>
        <begin position="6"/>
        <end position="26"/>
    </location>
</feature>
<dbReference type="SMART" id="SM00440">
    <property type="entry name" value="ZnF_C2C2"/>
    <property type="match status" value="1"/>
</dbReference>
<dbReference type="SUPFAM" id="SSF57783">
    <property type="entry name" value="Zinc beta-ribbon"/>
    <property type="match status" value="1"/>
</dbReference>
<keyword evidence="5 8" id="KW-0862">Zinc</keyword>
<comment type="function">
    <text evidence="7">DNA-dependent RNA polymerase catalyzes the transcription of DNA into RNA using the four ribonucleoside triphosphates as substrates.</text>
</comment>
<keyword evidence="4 9" id="KW-0863">Zinc-finger</keyword>
<dbReference type="PIRSF" id="PIRSF005586">
    <property type="entry name" value="RNApol_RpoM"/>
    <property type="match status" value="1"/>
</dbReference>
<dbReference type="VEuPathDB" id="FungiDB:EMCG_05147"/>
<evidence type="ECO:0000256" key="2">
    <source>
        <dbReference type="ARBA" id="ARBA00022478"/>
    </source>
</evidence>
<dbReference type="GO" id="GO:0006363">
    <property type="term" value="P:termination of RNA polymerase I transcription"/>
    <property type="evidence" value="ECO:0007669"/>
    <property type="project" value="TreeGrafter"/>
</dbReference>
<evidence type="ECO:0000256" key="7">
    <source>
        <dbReference type="PIRNR" id="PIRNR005586"/>
    </source>
</evidence>
<evidence type="ECO:0000313" key="11">
    <source>
        <dbReference type="EMBL" id="KKZ60122.1"/>
    </source>
</evidence>
<feature type="binding site" evidence="8">
    <location>
        <position position="9"/>
    </location>
    <ligand>
        <name>Zn(2+)</name>
        <dbReference type="ChEBI" id="CHEBI:29105"/>
        <label>1</label>
    </ligand>
</feature>
<accession>A0A0G2HPV7</accession>
<reference evidence="12" key="1">
    <citation type="journal article" date="2015" name="PLoS Genet.">
        <title>The dynamic genome and transcriptome of the human fungal pathogen Blastomyces and close relative Emmonsia.</title>
        <authorList>
            <person name="Munoz J.F."/>
            <person name="Gauthier G.M."/>
            <person name="Desjardins C.A."/>
            <person name="Gallo J.E."/>
            <person name="Holder J."/>
            <person name="Sullivan T.D."/>
            <person name="Marty A.J."/>
            <person name="Carmen J.C."/>
            <person name="Chen Z."/>
            <person name="Ding L."/>
            <person name="Gujja S."/>
            <person name="Magrini V."/>
            <person name="Misas E."/>
            <person name="Mitreva M."/>
            <person name="Priest M."/>
            <person name="Saif S."/>
            <person name="Whiston E.A."/>
            <person name="Young S."/>
            <person name="Zeng Q."/>
            <person name="Goldman W.E."/>
            <person name="Mardis E.R."/>
            <person name="Taylor J.W."/>
            <person name="McEwen J.G."/>
            <person name="Clay O.K."/>
            <person name="Klein B.S."/>
            <person name="Cuomo C.A."/>
        </authorList>
    </citation>
    <scope>NUCLEOTIDE SEQUENCE [LARGE SCALE GENOMIC DNA]</scope>
    <source>
        <strain evidence="12">UAMH 3008</strain>
    </source>
</reference>
<evidence type="ECO:0000256" key="9">
    <source>
        <dbReference type="PIRSR" id="PIRSR005586-2"/>
    </source>
</evidence>
<evidence type="ECO:0000256" key="3">
    <source>
        <dbReference type="ARBA" id="ARBA00022723"/>
    </source>
</evidence>
<dbReference type="GO" id="GO:0003899">
    <property type="term" value="F:DNA-directed RNA polymerase activity"/>
    <property type="evidence" value="ECO:0007669"/>
    <property type="project" value="InterPro"/>
</dbReference>
<evidence type="ECO:0000256" key="4">
    <source>
        <dbReference type="ARBA" id="ARBA00022771"/>
    </source>
</evidence>
<dbReference type="PANTHER" id="PTHR11239:SF14">
    <property type="entry name" value="DNA-DIRECTED RNA POLYMERASE I SUBUNIT RPA12"/>
    <property type="match status" value="1"/>
</dbReference>
<dbReference type="InterPro" id="IPR001222">
    <property type="entry name" value="Znf_TFIIS"/>
</dbReference>
<dbReference type="Proteomes" id="UP000034164">
    <property type="component" value="Unassembled WGS sequence"/>
</dbReference>
<comment type="similarity">
    <text evidence="7">Belongs to the archaeal rpoM/eukaryotic RPA12/RPB9/RPC11 RNA polymerase family.</text>
</comment>
<keyword evidence="6 7" id="KW-0539">Nucleus</keyword>
<dbReference type="Gene3D" id="2.20.25.10">
    <property type="match status" value="1"/>
</dbReference>
<dbReference type="InterPro" id="IPR034004">
    <property type="entry name" value="Zn_ribbon_RPA12_C"/>
</dbReference>
<dbReference type="InterPro" id="IPR012164">
    <property type="entry name" value="Rpa12/Rpb9/Rpc10/TFS"/>
</dbReference>
<feature type="binding site" evidence="8">
    <location>
        <position position="104"/>
    </location>
    <ligand>
        <name>Zn(2+)</name>
        <dbReference type="ChEBI" id="CHEBI:29105"/>
        <label>2</label>
    </ligand>
</feature>
<proteinExistence type="inferred from homology"/>
<organism evidence="11 12">
    <name type="scientific">[Emmonsia] crescens</name>
    <dbReference type="NCBI Taxonomy" id="73230"/>
    <lineage>
        <taxon>Eukaryota</taxon>
        <taxon>Fungi</taxon>
        <taxon>Dikarya</taxon>
        <taxon>Ascomycota</taxon>
        <taxon>Pezizomycotina</taxon>
        <taxon>Eurotiomycetes</taxon>
        <taxon>Eurotiomycetidae</taxon>
        <taxon>Onygenales</taxon>
        <taxon>Ajellomycetaceae</taxon>
        <taxon>Emergomyces</taxon>
    </lineage>
</organism>
<gene>
    <name evidence="11" type="ORF">EMCG_05147</name>
</gene>
<dbReference type="PROSITE" id="PS51133">
    <property type="entry name" value="ZF_TFIIS_2"/>
    <property type="match status" value="1"/>
</dbReference>
<keyword evidence="3 8" id="KW-0479">Metal-binding</keyword>
<dbReference type="GO" id="GO:0005736">
    <property type="term" value="C:RNA polymerase I complex"/>
    <property type="evidence" value="ECO:0007669"/>
    <property type="project" value="TreeGrafter"/>
</dbReference>
<comment type="subcellular location">
    <subcellularLocation>
        <location evidence="1">Nucleus</location>
        <location evidence="1">Nucleolus</location>
    </subcellularLocation>
</comment>
<comment type="caution">
    <text evidence="11">The sequence shown here is derived from an EMBL/GenBank/DDBJ whole genome shotgun (WGS) entry which is preliminary data.</text>
</comment>
<feature type="binding site" evidence="8">
    <location>
        <position position="79"/>
    </location>
    <ligand>
        <name>Zn(2+)</name>
        <dbReference type="ChEBI" id="CHEBI:29105"/>
        <label>2</label>
    </ligand>
</feature>
<feature type="binding site" evidence="8">
    <location>
        <position position="6"/>
    </location>
    <ligand>
        <name>Zn(2+)</name>
        <dbReference type="ChEBI" id="CHEBI:29105"/>
        <label>1</label>
    </ligand>
</feature>
<name>A0A0G2HPV7_9EURO</name>
<dbReference type="GO" id="GO:0008270">
    <property type="term" value="F:zinc ion binding"/>
    <property type="evidence" value="ECO:0007669"/>
    <property type="project" value="UniProtKB-KW"/>
</dbReference>
<keyword evidence="2 7" id="KW-0240">DNA-directed RNA polymerase</keyword>
<dbReference type="Pfam" id="PF01096">
    <property type="entry name" value="Zn_ribbon_TFIIS"/>
    <property type="match status" value="1"/>
</dbReference>
<feature type="binding site" evidence="8">
    <location>
        <position position="76"/>
    </location>
    <ligand>
        <name>Zn(2+)</name>
        <dbReference type="ChEBI" id="CHEBI:29105"/>
        <label>2</label>
    </ligand>
</feature>
<dbReference type="EMBL" id="LCZI01001579">
    <property type="protein sequence ID" value="KKZ60122.1"/>
    <property type="molecule type" value="Genomic_DNA"/>
</dbReference>
<keyword evidence="7" id="KW-0804">Transcription</keyword>
<dbReference type="CDD" id="cd10507">
    <property type="entry name" value="Zn-ribbon_RPA12"/>
    <property type="match status" value="1"/>
</dbReference>